<dbReference type="Pfam" id="PF00082">
    <property type="entry name" value="Peptidase_S8"/>
    <property type="match status" value="1"/>
</dbReference>
<dbReference type="PROSITE" id="PS00138">
    <property type="entry name" value="SUBTILASE_SER"/>
    <property type="match status" value="1"/>
</dbReference>
<keyword evidence="9" id="KW-1185">Reference proteome</keyword>
<name>A0ABW8X7Q8_9CYAN</name>
<dbReference type="NCBIfam" id="TIGR04183">
    <property type="entry name" value="Por_Secre_tail"/>
    <property type="match status" value="1"/>
</dbReference>
<dbReference type="InterPro" id="IPR015500">
    <property type="entry name" value="Peptidase_S8_subtilisin-rel"/>
</dbReference>
<dbReference type="PRINTS" id="PR00723">
    <property type="entry name" value="SUBTILISIN"/>
</dbReference>
<dbReference type="SUPFAM" id="SSF89260">
    <property type="entry name" value="Collagen-binding domain"/>
    <property type="match status" value="1"/>
</dbReference>
<keyword evidence="3 5" id="KW-0378">Hydrolase</keyword>
<evidence type="ECO:0000256" key="1">
    <source>
        <dbReference type="ARBA" id="ARBA00011073"/>
    </source>
</evidence>
<dbReference type="InterPro" id="IPR007280">
    <property type="entry name" value="Peptidase_C_arc/bac"/>
</dbReference>
<dbReference type="EMBL" id="JBFPMW010000003">
    <property type="protein sequence ID" value="MFL9817704.1"/>
    <property type="molecule type" value="Genomic_DNA"/>
</dbReference>
<sequence length="627" mass="66812">MRTVHMLDGFDLSEQSNPDTGFNYSFVGLSSGSLQGLNDATAVRKFSGSSTDYADFLSIDGVFDDTDRPYMLSSSELSPLVAPDPGSVFSNAYNIGTLKGPQTFTDFVGYSDPVDIYRFNLSSHSSFNLSLNGLTGDADVELYNANGSLVEKSVNSSTNMEWLDGTLLAGTYYVKVFQYDSSISYRLGLSATSIANNTRTVLGTLDANQFTYKTGFSRTVISGNGNVDFGDGWKDLLNLSSIYSSTVTFSNASNGGGVLYNPGNGTRLFDAITLNDGSQILFEGIDRIVFADSHLNLSVLPNDPLFGQQWNLHMMGVQNAWRFTTGSNKVLIGIEDTGLAANRNGYIHDDLRTTTIFTPNFQDDVFSTSHGTAVQGIIAANSNNGLGIAGINWNSPVFNIDVLGGNRNDLSLSEATRSLIGHASQNGQRLVINMSLGYTGAFGQTNLDPELNQIVANNPNVLFLIAAGNDGDKGVSGLSYPATLAGLYSNAIAVGASWGTVDSYGYDATPGERINYSQYGPGLTLMGPSEVPTTRAYRLSNGTVGFDYYPSTYMGFNGTSAATPNVTGVASLVWSVNPNLNATQIKQILSETSYDLGGSGYDTVYGSGFINADAAVRRALAIYKGAV</sequence>
<feature type="active site" description="Charge relay system" evidence="5">
    <location>
        <position position="560"/>
    </location>
</feature>
<dbReference type="Proteomes" id="UP001629223">
    <property type="component" value="Unassembled WGS sequence"/>
</dbReference>
<evidence type="ECO:0000259" key="6">
    <source>
        <dbReference type="Pfam" id="PF00082"/>
    </source>
</evidence>
<dbReference type="SUPFAM" id="SSF52743">
    <property type="entry name" value="Subtilisin-like"/>
    <property type="match status" value="1"/>
</dbReference>
<dbReference type="InterPro" id="IPR000209">
    <property type="entry name" value="Peptidase_S8/S53_dom"/>
</dbReference>
<comment type="caution">
    <text evidence="8">The sequence shown here is derived from an EMBL/GenBank/DDBJ whole genome shotgun (WGS) entry which is preliminary data.</text>
</comment>
<feature type="active site" description="Charge relay system" evidence="5">
    <location>
        <position position="336"/>
    </location>
</feature>
<organism evidence="8 9">
    <name type="scientific">Tolypothrix campylonemoides VB511288_2</name>
    <dbReference type="NCBI Taxonomy" id="3232311"/>
    <lineage>
        <taxon>Bacteria</taxon>
        <taxon>Bacillati</taxon>
        <taxon>Cyanobacteriota</taxon>
        <taxon>Cyanophyceae</taxon>
        <taxon>Nostocales</taxon>
        <taxon>Tolypothrichaceae</taxon>
        <taxon>Tolypothrix</taxon>
    </lineage>
</organism>
<dbReference type="PANTHER" id="PTHR43806">
    <property type="entry name" value="PEPTIDASE S8"/>
    <property type="match status" value="1"/>
</dbReference>
<feature type="active site" description="Charge relay system" evidence="5">
    <location>
        <position position="370"/>
    </location>
</feature>
<dbReference type="InterPro" id="IPR050131">
    <property type="entry name" value="Peptidase_S8_subtilisin-like"/>
</dbReference>
<evidence type="ECO:0000256" key="2">
    <source>
        <dbReference type="ARBA" id="ARBA00022670"/>
    </source>
</evidence>
<evidence type="ECO:0000256" key="3">
    <source>
        <dbReference type="ARBA" id="ARBA00022801"/>
    </source>
</evidence>
<keyword evidence="2 5" id="KW-0645">Protease</keyword>
<feature type="domain" description="Peptidase S8/S53" evidence="6">
    <location>
        <begin position="328"/>
        <end position="608"/>
    </location>
</feature>
<proteinExistence type="inferred from homology"/>
<evidence type="ECO:0000313" key="9">
    <source>
        <dbReference type="Proteomes" id="UP001629223"/>
    </source>
</evidence>
<evidence type="ECO:0000256" key="4">
    <source>
        <dbReference type="ARBA" id="ARBA00022825"/>
    </source>
</evidence>
<keyword evidence="4 5" id="KW-0720">Serine protease</keyword>
<dbReference type="Pfam" id="PF04151">
    <property type="entry name" value="PPC"/>
    <property type="match status" value="1"/>
</dbReference>
<dbReference type="PROSITE" id="PS51892">
    <property type="entry name" value="SUBTILASE"/>
    <property type="match status" value="1"/>
</dbReference>
<dbReference type="InterPro" id="IPR026444">
    <property type="entry name" value="Secre_tail"/>
</dbReference>
<dbReference type="Gene3D" id="3.40.50.200">
    <property type="entry name" value="Peptidase S8/S53 domain"/>
    <property type="match status" value="1"/>
</dbReference>
<evidence type="ECO:0000313" key="8">
    <source>
        <dbReference type="EMBL" id="MFL9817704.1"/>
    </source>
</evidence>
<comment type="similarity">
    <text evidence="1 5">Belongs to the peptidase S8 family.</text>
</comment>
<feature type="domain" description="Peptidase C-terminal archaeal/bacterial" evidence="7">
    <location>
        <begin position="114"/>
        <end position="177"/>
    </location>
</feature>
<gene>
    <name evidence="8" type="ORF">AB0756_11620</name>
</gene>
<dbReference type="InterPro" id="IPR023828">
    <property type="entry name" value="Peptidase_S8_Ser-AS"/>
</dbReference>
<accession>A0ABW8X7Q8</accession>
<dbReference type="InterPro" id="IPR036852">
    <property type="entry name" value="Peptidase_S8/S53_dom_sf"/>
</dbReference>
<dbReference type="PANTHER" id="PTHR43806:SF11">
    <property type="entry name" value="CEREVISIN-RELATED"/>
    <property type="match status" value="1"/>
</dbReference>
<protein>
    <submittedName>
        <fullName evidence="8">S8 family serine peptidase</fullName>
    </submittedName>
</protein>
<evidence type="ECO:0000256" key="5">
    <source>
        <dbReference type="PROSITE-ProRule" id="PRU01240"/>
    </source>
</evidence>
<reference evidence="8 9" key="1">
    <citation type="submission" date="2024-07" db="EMBL/GenBank/DDBJ databases">
        <authorList>
            <person name="Tripathy S."/>
        </authorList>
    </citation>
    <scope>NUCLEOTIDE SEQUENCE [LARGE SCALE GENOMIC DNA]</scope>
    <source>
        <strain evidence="8 9">VB511288_2</strain>
    </source>
</reference>
<evidence type="ECO:0000259" key="7">
    <source>
        <dbReference type="Pfam" id="PF04151"/>
    </source>
</evidence>
<dbReference type="Gene3D" id="2.60.120.380">
    <property type="match status" value="1"/>
</dbReference>